<proteinExistence type="predicted"/>
<organism evidence="2 3">
    <name type="scientific">Bradyrhizobium retamae</name>
    <dbReference type="NCBI Taxonomy" id="1300035"/>
    <lineage>
        <taxon>Bacteria</taxon>
        <taxon>Pseudomonadati</taxon>
        <taxon>Pseudomonadota</taxon>
        <taxon>Alphaproteobacteria</taxon>
        <taxon>Hyphomicrobiales</taxon>
        <taxon>Nitrobacteraceae</taxon>
        <taxon>Bradyrhizobium</taxon>
    </lineage>
</organism>
<evidence type="ECO:0000313" key="2">
    <source>
        <dbReference type="EMBL" id="KRR22370.1"/>
    </source>
</evidence>
<dbReference type="EMBL" id="LLYA01000165">
    <property type="protein sequence ID" value="KRR22370.1"/>
    <property type="molecule type" value="Genomic_DNA"/>
</dbReference>
<feature type="region of interest" description="Disordered" evidence="1">
    <location>
        <begin position="38"/>
        <end position="63"/>
    </location>
</feature>
<reference evidence="2 3" key="1">
    <citation type="submission" date="2014-03" db="EMBL/GenBank/DDBJ databases">
        <title>Bradyrhizobium valentinum sp. nov., isolated from effective nodules of Lupinus mariae-josephae, a lupine endemic of basic-lime soils in Eastern Spain.</title>
        <authorList>
            <person name="Duran D."/>
            <person name="Rey L."/>
            <person name="Navarro A."/>
            <person name="Busquets A."/>
            <person name="Imperial J."/>
            <person name="Ruiz-Argueso T."/>
        </authorList>
    </citation>
    <scope>NUCLEOTIDE SEQUENCE [LARGE SCALE GENOMIC DNA]</scope>
    <source>
        <strain evidence="2 3">Ro19</strain>
    </source>
</reference>
<accession>A0A0R3MQA0</accession>
<evidence type="ECO:0000313" key="3">
    <source>
        <dbReference type="Proteomes" id="UP000052023"/>
    </source>
</evidence>
<sequence>MKEKDRISECEYQGGLESLLKSAFNTQLQPLRSLETATKKRRALKKKAANDSGFTKSSTMASG</sequence>
<keyword evidence="3" id="KW-1185">Reference proteome</keyword>
<evidence type="ECO:0000256" key="1">
    <source>
        <dbReference type="SAM" id="MobiDB-lite"/>
    </source>
</evidence>
<feature type="compositionally biased region" description="Polar residues" evidence="1">
    <location>
        <begin position="52"/>
        <end position="63"/>
    </location>
</feature>
<protein>
    <submittedName>
        <fullName evidence="2">Uncharacterized protein</fullName>
    </submittedName>
</protein>
<dbReference type="AlphaFoldDB" id="A0A0R3MQA0"/>
<name>A0A0R3MQA0_9BRAD</name>
<dbReference type="Proteomes" id="UP000052023">
    <property type="component" value="Unassembled WGS sequence"/>
</dbReference>
<gene>
    <name evidence="2" type="ORF">CQ13_29375</name>
</gene>
<comment type="caution">
    <text evidence="2">The sequence shown here is derived from an EMBL/GenBank/DDBJ whole genome shotgun (WGS) entry which is preliminary data.</text>
</comment>